<organism evidence="2 3">
    <name type="scientific">Pseudomonas haemolytica</name>
    <dbReference type="NCBI Taxonomy" id="2600065"/>
    <lineage>
        <taxon>Bacteria</taxon>
        <taxon>Pseudomonadati</taxon>
        <taxon>Pseudomonadota</taxon>
        <taxon>Gammaproteobacteria</taxon>
        <taxon>Pseudomonadales</taxon>
        <taxon>Pseudomonadaceae</taxon>
        <taxon>Pseudomonas</taxon>
    </lineage>
</organism>
<proteinExistence type="predicted"/>
<dbReference type="Pfam" id="PF02796">
    <property type="entry name" value="HTH_7"/>
    <property type="match status" value="1"/>
</dbReference>
<evidence type="ECO:0000313" key="2">
    <source>
        <dbReference type="EMBL" id="MBK3462628.1"/>
    </source>
</evidence>
<dbReference type="InterPro" id="IPR006120">
    <property type="entry name" value="Resolvase_HTH_dom"/>
</dbReference>
<protein>
    <recommendedName>
        <fullName evidence="1">Resolvase HTH domain-containing protein</fullName>
    </recommendedName>
</protein>
<dbReference type="RefSeq" id="WP_200657664.1">
    <property type="nucleotide sequence ID" value="NZ_JAENSR010000009.1"/>
</dbReference>
<comment type="caution">
    <text evidence="2">The sequence shown here is derived from an EMBL/GenBank/DDBJ whole genome shotgun (WGS) entry which is preliminary data.</text>
</comment>
<dbReference type="Proteomes" id="UP000620382">
    <property type="component" value="Unassembled WGS sequence"/>
</dbReference>
<dbReference type="Gene3D" id="1.10.10.60">
    <property type="entry name" value="Homeodomain-like"/>
    <property type="match status" value="1"/>
</dbReference>
<name>A0ABS1H0W8_9PSED</name>
<dbReference type="EMBL" id="JAENSR010000009">
    <property type="protein sequence ID" value="MBK3462628.1"/>
    <property type="molecule type" value="Genomic_DNA"/>
</dbReference>
<feature type="domain" description="Resolvase HTH" evidence="1">
    <location>
        <begin position="25"/>
        <end position="49"/>
    </location>
</feature>
<evidence type="ECO:0000313" key="3">
    <source>
        <dbReference type="Proteomes" id="UP000620382"/>
    </source>
</evidence>
<evidence type="ECO:0000259" key="1">
    <source>
        <dbReference type="Pfam" id="PF02796"/>
    </source>
</evidence>
<keyword evidence="3" id="KW-1185">Reference proteome</keyword>
<gene>
    <name evidence="2" type="ORF">JJD71_26535</name>
</gene>
<sequence length="171" mass="19602">MCPADLQNNTSSGKVYLQRTPEEDAKIKKLYNSGVSIASIAREFGVSRQVMIARIKKLGIWFKNKTPVNPKKIINLCVVQDCTLSEIEQRTGWSKVSIHHVLKEANLKCRRDKGQVEKREFPTELLYELFIVQDKTARQLSVIFKAGISTIRDRLKEAGIKKQRSKKKETQ</sequence>
<accession>A0ABS1H0W8</accession>
<reference evidence="2 3" key="1">
    <citation type="submission" date="2021-01" db="EMBL/GenBank/DDBJ databases">
        <title>Antibiotic resistance and phylogeny of Pseudomonas spp. isolated over three decades from chicken meat in the Norwegian food chain.</title>
        <authorList>
            <person name="Moen B."/>
        </authorList>
    </citation>
    <scope>NUCLEOTIDE SEQUENCE [LARGE SCALE GENOMIC DNA]</scope>
    <source>
        <strain evidence="2 3">MF6766</strain>
    </source>
</reference>